<dbReference type="AlphaFoldDB" id="A0A6J6FJY2"/>
<dbReference type="PANTHER" id="PTHR36934">
    <property type="entry name" value="BLR0278 PROTEIN"/>
    <property type="match status" value="1"/>
</dbReference>
<proteinExistence type="predicted"/>
<gene>
    <name evidence="2" type="ORF">UFOPK1776_00234</name>
</gene>
<dbReference type="EMBL" id="CAEZUC010000015">
    <property type="protein sequence ID" value="CAB4584748.1"/>
    <property type="molecule type" value="Genomic_DNA"/>
</dbReference>
<accession>A0A6J6FJY2</accession>
<organism evidence="2">
    <name type="scientific">freshwater metagenome</name>
    <dbReference type="NCBI Taxonomy" id="449393"/>
    <lineage>
        <taxon>unclassified sequences</taxon>
        <taxon>metagenomes</taxon>
        <taxon>ecological metagenomes</taxon>
    </lineage>
</organism>
<evidence type="ECO:0000259" key="1">
    <source>
        <dbReference type="Pfam" id="PF22636"/>
    </source>
</evidence>
<dbReference type="PANTHER" id="PTHR36934:SF1">
    <property type="entry name" value="THIOESTERASE DOMAIN-CONTAINING PROTEIN"/>
    <property type="match status" value="1"/>
</dbReference>
<dbReference type="InterPro" id="IPR025540">
    <property type="entry name" value="FlK"/>
</dbReference>
<dbReference type="SUPFAM" id="SSF54637">
    <property type="entry name" value="Thioesterase/thiol ester dehydrase-isomerase"/>
    <property type="match status" value="1"/>
</dbReference>
<reference evidence="2" key="1">
    <citation type="submission" date="2020-05" db="EMBL/GenBank/DDBJ databases">
        <authorList>
            <person name="Chiriac C."/>
            <person name="Salcher M."/>
            <person name="Ghai R."/>
            <person name="Kavagutti S V."/>
        </authorList>
    </citation>
    <scope>NUCLEOTIDE SEQUENCE</scope>
</reference>
<sequence length="150" mass="15891">MKAEQVIGAIGMATMTIRPGDTSVAQGVNDLPVIGSNQIASLMESACSTAIIEFLDFGETTVTSQLQIEVLGAVGINHEVHATAKCLGLKDGILEFEVEVHQSARLIASGVITRKFVERVSFMARVAAETMVAEKANLVGEKKIASSLNF</sequence>
<dbReference type="Pfam" id="PF22636">
    <property type="entry name" value="FlK"/>
    <property type="match status" value="1"/>
</dbReference>
<name>A0A6J6FJY2_9ZZZZ</name>
<evidence type="ECO:0000313" key="2">
    <source>
        <dbReference type="EMBL" id="CAB4584748.1"/>
    </source>
</evidence>
<dbReference type="InterPro" id="IPR054485">
    <property type="entry name" value="FlK-like_dom"/>
</dbReference>
<dbReference type="Gene3D" id="3.10.129.10">
    <property type="entry name" value="Hotdog Thioesterase"/>
    <property type="match status" value="1"/>
</dbReference>
<feature type="domain" description="Fluoroacetyl-CoA-specific thioesterase-like" evidence="1">
    <location>
        <begin position="27"/>
        <end position="118"/>
    </location>
</feature>
<protein>
    <submittedName>
        <fullName evidence="2">Unannotated protein</fullName>
    </submittedName>
</protein>
<dbReference type="InterPro" id="IPR029069">
    <property type="entry name" value="HotDog_dom_sf"/>
</dbReference>